<feature type="compositionally biased region" description="Basic and acidic residues" evidence="2">
    <location>
        <begin position="48"/>
        <end position="60"/>
    </location>
</feature>
<evidence type="ECO:0000259" key="3">
    <source>
        <dbReference type="Pfam" id="PF05532"/>
    </source>
</evidence>
<name>A0A934IPD5_9HYPH</name>
<dbReference type="Pfam" id="PF05532">
    <property type="entry name" value="CsbD"/>
    <property type="match status" value="1"/>
</dbReference>
<evidence type="ECO:0000313" key="4">
    <source>
        <dbReference type="EMBL" id="MBJ3784388.1"/>
    </source>
</evidence>
<dbReference type="RefSeq" id="WP_198875556.1">
    <property type="nucleotide sequence ID" value="NZ_JAEKMH010000001.1"/>
</dbReference>
<sequence length="60" mass="6296">MHKDEAKGVGKQVKGALKDAAGGLTGNERLQAEGKADKATGKVQQKVGEVKDKARDALKH</sequence>
<accession>A0A934IPD5</accession>
<proteinExistence type="inferred from homology"/>
<organism evidence="4 5">
    <name type="scientific">Devosia sediminis</name>
    <dbReference type="NCBI Taxonomy" id="2798801"/>
    <lineage>
        <taxon>Bacteria</taxon>
        <taxon>Pseudomonadati</taxon>
        <taxon>Pseudomonadota</taxon>
        <taxon>Alphaproteobacteria</taxon>
        <taxon>Hyphomicrobiales</taxon>
        <taxon>Devosiaceae</taxon>
        <taxon>Devosia</taxon>
    </lineage>
</organism>
<feature type="domain" description="CsbD-like" evidence="3">
    <location>
        <begin position="4"/>
        <end position="56"/>
    </location>
</feature>
<evidence type="ECO:0000256" key="2">
    <source>
        <dbReference type="SAM" id="MobiDB-lite"/>
    </source>
</evidence>
<comment type="similarity">
    <text evidence="1">Belongs to the UPF0337 (CsbD) family.</text>
</comment>
<dbReference type="AlphaFoldDB" id="A0A934IPD5"/>
<keyword evidence="5" id="KW-1185">Reference proteome</keyword>
<dbReference type="SUPFAM" id="SSF69047">
    <property type="entry name" value="Hypothetical protein YjbJ"/>
    <property type="match status" value="1"/>
</dbReference>
<dbReference type="InterPro" id="IPR050423">
    <property type="entry name" value="UPF0337_stress_rsp"/>
</dbReference>
<reference evidence="4" key="1">
    <citation type="submission" date="2020-12" db="EMBL/GenBank/DDBJ databases">
        <title>Devosia sp. MSA67 isolated from Mo River.</title>
        <authorList>
            <person name="Ma F."/>
            <person name="Zi Z."/>
        </authorList>
    </citation>
    <scope>NUCLEOTIDE SEQUENCE</scope>
    <source>
        <strain evidence="4">MSA67</strain>
    </source>
</reference>
<dbReference type="Gene3D" id="1.10.1470.10">
    <property type="entry name" value="YjbJ"/>
    <property type="match status" value="1"/>
</dbReference>
<evidence type="ECO:0000256" key="1">
    <source>
        <dbReference type="ARBA" id="ARBA00009129"/>
    </source>
</evidence>
<dbReference type="PANTHER" id="PTHR34977">
    <property type="entry name" value="UPF0337 PROTEIN YJBJ"/>
    <property type="match status" value="1"/>
</dbReference>
<dbReference type="InterPro" id="IPR008462">
    <property type="entry name" value="CsbD"/>
</dbReference>
<feature type="region of interest" description="Disordered" evidence="2">
    <location>
        <begin position="1"/>
        <end position="60"/>
    </location>
</feature>
<dbReference type="InterPro" id="IPR036629">
    <property type="entry name" value="YjbJ_sf"/>
</dbReference>
<dbReference type="PANTHER" id="PTHR34977:SF1">
    <property type="entry name" value="UPF0337 PROTEIN YJBJ"/>
    <property type="match status" value="1"/>
</dbReference>
<gene>
    <name evidence="4" type="ORF">JEQ47_06620</name>
</gene>
<dbReference type="Proteomes" id="UP000602124">
    <property type="component" value="Unassembled WGS sequence"/>
</dbReference>
<feature type="compositionally biased region" description="Basic and acidic residues" evidence="2">
    <location>
        <begin position="30"/>
        <end position="40"/>
    </location>
</feature>
<dbReference type="EMBL" id="JAEKMH010000001">
    <property type="protein sequence ID" value="MBJ3784388.1"/>
    <property type="molecule type" value="Genomic_DNA"/>
</dbReference>
<evidence type="ECO:0000313" key="5">
    <source>
        <dbReference type="Proteomes" id="UP000602124"/>
    </source>
</evidence>
<comment type="caution">
    <text evidence="4">The sequence shown here is derived from an EMBL/GenBank/DDBJ whole genome shotgun (WGS) entry which is preliminary data.</text>
</comment>
<protein>
    <submittedName>
        <fullName evidence="4">CsbD family protein</fullName>
    </submittedName>
</protein>